<dbReference type="RefSeq" id="XP_015469133.1">
    <property type="nucleotide sequence ID" value="XM_015609995.1"/>
</dbReference>
<sequence length="163" mass="18418">MGSCISLINKNSACVFSNVIEEESAEILNGTEFSIPDSHLHQGATTGLNDTFDFFVNQKLQSLWTQKQNIKGDGGQIYELENGSLVIRTSNVFLHGIFKGLLIQIEIDHESNDKETNTLLEPFERVLSKYNIPRGNMSYNVLDSKLFDKYGDLCLQYSEILNF</sequence>
<dbReference type="EMBL" id="LMYN01000015">
    <property type="protein sequence ID" value="KSA03031.1"/>
    <property type="molecule type" value="Genomic_DNA"/>
</dbReference>
<evidence type="ECO:0000313" key="5">
    <source>
        <dbReference type="EMBL" id="KSA03031.1"/>
    </source>
</evidence>
<dbReference type="OrthoDB" id="1854899at2759"/>
<organism evidence="5 6">
    <name type="scientific">Debaryomyces fabryi</name>
    <dbReference type="NCBI Taxonomy" id="58627"/>
    <lineage>
        <taxon>Eukaryota</taxon>
        <taxon>Fungi</taxon>
        <taxon>Dikarya</taxon>
        <taxon>Ascomycota</taxon>
        <taxon>Saccharomycotina</taxon>
        <taxon>Pichiomycetes</taxon>
        <taxon>Debaryomycetaceae</taxon>
        <taxon>Debaryomyces</taxon>
    </lineage>
</organism>
<proteinExistence type="inferred from homology"/>
<comment type="similarity">
    <text evidence="2 4">Belongs to the Mediator complex subunit 20 family.</text>
</comment>
<evidence type="ECO:0000256" key="4">
    <source>
        <dbReference type="RuleBase" id="RU364152"/>
    </source>
</evidence>
<evidence type="ECO:0000256" key="3">
    <source>
        <dbReference type="ARBA" id="ARBA00023242"/>
    </source>
</evidence>
<comment type="subunit">
    <text evidence="4">Component of the Mediator complex.</text>
</comment>
<dbReference type="AlphaFoldDB" id="A0A0V1Q3H6"/>
<comment type="caution">
    <text evidence="5">The sequence shown here is derived from an EMBL/GenBank/DDBJ whole genome shotgun (WGS) entry which is preliminary data.</text>
</comment>
<dbReference type="GO" id="GO:0003712">
    <property type="term" value="F:transcription coregulator activity"/>
    <property type="evidence" value="ECO:0007669"/>
    <property type="project" value="InterPro"/>
</dbReference>
<evidence type="ECO:0000256" key="1">
    <source>
        <dbReference type="ARBA" id="ARBA00004123"/>
    </source>
</evidence>
<keyword evidence="3 4" id="KW-0539">Nucleus</keyword>
<dbReference type="Pfam" id="PF08612">
    <property type="entry name" value="Med20"/>
    <property type="match status" value="1"/>
</dbReference>
<protein>
    <recommendedName>
        <fullName evidence="4">Mediator of RNA polymerase II transcription subunit 20</fullName>
    </recommendedName>
    <alternativeName>
        <fullName evidence="4">Mediator complex subunit 20</fullName>
    </alternativeName>
</protein>
<reference evidence="5 6" key="1">
    <citation type="submission" date="2015-11" db="EMBL/GenBank/DDBJ databases">
        <title>The genome of Debaryomyces fabryi.</title>
        <authorList>
            <person name="Tafer H."/>
            <person name="Lopandic K."/>
        </authorList>
    </citation>
    <scope>NUCLEOTIDE SEQUENCE [LARGE SCALE GENOMIC DNA]</scope>
    <source>
        <strain evidence="5 6">CBS 789</strain>
    </source>
</reference>
<keyword evidence="6" id="KW-1185">Reference proteome</keyword>
<evidence type="ECO:0000256" key="2">
    <source>
        <dbReference type="ARBA" id="ARBA00010743"/>
    </source>
</evidence>
<keyword evidence="4" id="KW-0804">Transcription</keyword>
<dbReference type="GeneID" id="26838174"/>
<dbReference type="InterPro" id="IPR013921">
    <property type="entry name" value="Mediator_Med20"/>
</dbReference>
<comment type="function">
    <text evidence="4">Component of the Mediator complex, a coactivator involved in the regulated transcription of nearly all RNA polymerase II-dependent genes. Mediator functions as a bridge to convey information from gene-specific regulatory proteins to the basal RNA polymerase II transcription machinery. Mediator is recruited to promoters by direct interactions with regulatory proteins and serves as a scaffold for the assembly of a functional preinitiation complex with RNA polymerase II and the general transcription factors.</text>
</comment>
<dbReference type="Proteomes" id="UP000054251">
    <property type="component" value="Unassembled WGS sequence"/>
</dbReference>
<accession>A0A0V1Q3H6</accession>
<name>A0A0V1Q3H6_9ASCO</name>
<keyword evidence="4" id="KW-0010">Activator</keyword>
<dbReference type="GO" id="GO:0006357">
    <property type="term" value="P:regulation of transcription by RNA polymerase II"/>
    <property type="evidence" value="ECO:0007669"/>
    <property type="project" value="InterPro"/>
</dbReference>
<comment type="subcellular location">
    <subcellularLocation>
        <location evidence="1 4">Nucleus</location>
    </subcellularLocation>
</comment>
<dbReference type="Gene3D" id="3.30.310.180">
    <property type="match status" value="1"/>
</dbReference>
<gene>
    <name evidence="4" type="primary">MED20</name>
    <name evidence="5" type="ORF">AC631_01165</name>
</gene>
<keyword evidence="4" id="KW-0805">Transcription regulation</keyword>
<evidence type="ECO:0000313" key="6">
    <source>
        <dbReference type="Proteomes" id="UP000054251"/>
    </source>
</evidence>
<dbReference type="GO" id="GO:0016592">
    <property type="term" value="C:mediator complex"/>
    <property type="evidence" value="ECO:0007669"/>
    <property type="project" value="InterPro"/>
</dbReference>